<dbReference type="InterPro" id="IPR003115">
    <property type="entry name" value="ParB_N"/>
</dbReference>
<dbReference type="REBASE" id="356941">
    <property type="entry name" value="M.Pba66A1ORF62520P"/>
</dbReference>
<dbReference type="InterPro" id="IPR029063">
    <property type="entry name" value="SAM-dependent_MTases_sf"/>
</dbReference>
<organism evidence="6 7">
    <name type="scientific">Gimesia chilikensis</name>
    <dbReference type="NCBI Taxonomy" id="2605989"/>
    <lineage>
        <taxon>Bacteria</taxon>
        <taxon>Pseudomonadati</taxon>
        <taxon>Planctomycetota</taxon>
        <taxon>Planctomycetia</taxon>
        <taxon>Planctomycetales</taxon>
        <taxon>Planctomycetaceae</taxon>
        <taxon>Gimesia</taxon>
    </lineage>
</organism>
<keyword evidence="1 6" id="KW-0489">Methyltransferase</keyword>
<dbReference type="OrthoDB" id="9800801at2"/>
<dbReference type="InterPro" id="IPR036086">
    <property type="entry name" value="ParB/Sulfiredoxin_sf"/>
</dbReference>
<comment type="similarity">
    <text evidence="3">Belongs to the N(4)/N(6)-methyltransferase family.</text>
</comment>
<feature type="domain" description="ParB-like N-terminal" evidence="5">
    <location>
        <begin position="5"/>
        <end position="93"/>
    </location>
</feature>
<keyword evidence="2 6" id="KW-0808">Transferase</keyword>
<dbReference type="SMART" id="SM00470">
    <property type="entry name" value="ParB"/>
    <property type="match status" value="1"/>
</dbReference>
<dbReference type="PRINTS" id="PR00508">
    <property type="entry name" value="S21N4MTFRASE"/>
</dbReference>
<dbReference type="Gene3D" id="3.90.1530.10">
    <property type="entry name" value="Conserved hypothetical protein from pyrococcus furiosus pfu- 392566-001, ParB domain"/>
    <property type="match status" value="1"/>
</dbReference>
<evidence type="ECO:0000256" key="2">
    <source>
        <dbReference type="ARBA" id="ARBA00022679"/>
    </source>
</evidence>
<dbReference type="EMBL" id="CP036266">
    <property type="protein sequence ID" value="QDT24420.1"/>
    <property type="molecule type" value="Genomic_DNA"/>
</dbReference>
<proteinExistence type="inferred from homology"/>
<sequence>MAKKKSGSSAKTSGTPKYQPMPDLSPDEFELLKSDIAENGLQYPIVQDEEGITLDGHQRERALRELKIKNYPVQVIGGLNEEEKWQYALSVNVKRRHLTSAQKRDLIKQELKRTPDIANNWLAEIIGADVKTVQAVRRKLVSTLEIPELKKLRGKDGKHRSARYNQIIANTPKELEIARSVISDLPSENGRILDTISAQRRARRNVKSLARNISSVVKPSSTKDIRLYHCRFQDLEKQAKLKRNSVSLVLTDFPYNKEFLPQLSELSSFCNRVLKPGGLLVTYSGQYHLPEVLERSGEHLTYRWQMASIWSGDSNMIHPLQIASQWKPILIFSKGKWKKKKRWSDVSLVQEKDKSLHDWQQHETEVEMLVKYFSEPKELVCDCMAGSFTTAVACRRNGRKFVGCDVDAECVEIGHSRLEREK</sequence>
<reference evidence="6 7" key="1">
    <citation type="submission" date="2019-02" db="EMBL/GenBank/DDBJ databases">
        <title>Deep-cultivation of Planctomycetes and their phenomic and genomic characterization uncovers novel biology.</title>
        <authorList>
            <person name="Wiegand S."/>
            <person name="Jogler M."/>
            <person name="Boedeker C."/>
            <person name="Pinto D."/>
            <person name="Vollmers J."/>
            <person name="Rivas-Marin E."/>
            <person name="Kohn T."/>
            <person name="Peeters S.H."/>
            <person name="Heuer A."/>
            <person name="Rast P."/>
            <person name="Oberbeckmann S."/>
            <person name="Bunk B."/>
            <person name="Jeske O."/>
            <person name="Meyerdierks A."/>
            <person name="Storesund J.E."/>
            <person name="Kallscheuer N."/>
            <person name="Luecker S."/>
            <person name="Lage O.M."/>
            <person name="Pohl T."/>
            <person name="Merkel B.J."/>
            <person name="Hornburger P."/>
            <person name="Mueller R.-W."/>
            <person name="Bruemmer F."/>
            <person name="Labrenz M."/>
            <person name="Spormann A.M."/>
            <person name="Op den Camp H."/>
            <person name="Overmann J."/>
            <person name="Amann R."/>
            <person name="Jetten M.S.M."/>
            <person name="Mascher T."/>
            <person name="Medema M.H."/>
            <person name="Devos D.P."/>
            <person name="Kaster A.-K."/>
            <person name="Ovreas L."/>
            <person name="Rohde M."/>
            <person name="Galperin M.Y."/>
            <person name="Jogler C."/>
        </authorList>
    </citation>
    <scope>NUCLEOTIDE SEQUENCE [LARGE SCALE GENOMIC DNA]</scope>
    <source>
        <strain evidence="6 7">HG66A1</strain>
    </source>
</reference>
<evidence type="ECO:0000313" key="7">
    <source>
        <dbReference type="Proteomes" id="UP000320421"/>
    </source>
</evidence>
<keyword evidence="7" id="KW-1185">Reference proteome</keyword>
<dbReference type="SUPFAM" id="SSF53335">
    <property type="entry name" value="S-adenosyl-L-methionine-dependent methyltransferases"/>
    <property type="match status" value="1"/>
</dbReference>
<dbReference type="CDD" id="cd16404">
    <property type="entry name" value="pNOB8_ParB_N_like"/>
    <property type="match status" value="1"/>
</dbReference>
<dbReference type="EC" id="2.1.1.-" evidence="3"/>
<dbReference type="Gene3D" id="3.40.50.150">
    <property type="entry name" value="Vaccinia Virus protein VP39"/>
    <property type="match status" value="1"/>
</dbReference>
<dbReference type="RefSeq" id="WP_145193098.1">
    <property type="nucleotide sequence ID" value="NZ_CP036266.1"/>
</dbReference>
<protein>
    <recommendedName>
        <fullName evidence="3">Methyltransferase</fullName>
        <ecNumber evidence="3">2.1.1.-</ecNumber>
    </recommendedName>
</protein>
<dbReference type="GO" id="GO:0032259">
    <property type="term" value="P:methylation"/>
    <property type="evidence" value="ECO:0007669"/>
    <property type="project" value="UniProtKB-KW"/>
</dbReference>
<feature type="region of interest" description="Disordered" evidence="4">
    <location>
        <begin position="1"/>
        <end position="26"/>
    </location>
</feature>
<dbReference type="Pfam" id="PF01555">
    <property type="entry name" value="N6_N4_Mtase"/>
    <property type="match status" value="1"/>
</dbReference>
<accession>A0A517PYH1</accession>
<evidence type="ECO:0000256" key="3">
    <source>
        <dbReference type="RuleBase" id="RU362026"/>
    </source>
</evidence>
<dbReference type="AlphaFoldDB" id="A0A517PYH1"/>
<dbReference type="SUPFAM" id="SSF110849">
    <property type="entry name" value="ParB/Sulfiredoxin"/>
    <property type="match status" value="1"/>
</dbReference>
<name>A0A517PYH1_9PLAN</name>
<evidence type="ECO:0000256" key="4">
    <source>
        <dbReference type="SAM" id="MobiDB-lite"/>
    </source>
</evidence>
<evidence type="ECO:0000256" key="1">
    <source>
        <dbReference type="ARBA" id="ARBA00022603"/>
    </source>
</evidence>
<dbReference type="GO" id="GO:0008170">
    <property type="term" value="F:N-methyltransferase activity"/>
    <property type="evidence" value="ECO:0007669"/>
    <property type="project" value="InterPro"/>
</dbReference>
<dbReference type="Proteomes" id="UP000320421">
    <property type="component" value="Chromosome"/>
</dbReference>
<dbReference type="InterPro" id="IPR001091">
    <property type="entry name" value="RM_Methyltransferase"/>
</dbReference>
<dbReference type="GO" id="GO:0003677">
    <property type="term" value="F:DNA binding"/>
    <property type="evidence" value="ECO:0007669"/>
    <property type="project" value="InterPro"/>
</dbReference>
<gene>
    <name evidence="6" type="primary">mboIIM_2</name>
    <name evidence="6" type="ORF">HG66A1_62520</name>
</gene>
<dbReference type="InterPro" id="IPR002941">
    <property type="entry name" value="DNA_methylase_N4/N6"/>
</dbReference>
<evidence type="ECO:0000313" key="6">
    <source>
        <dbReference type="EMBL" id="QDT24420.1"/>
    </source>
</evidence>
<evidence type="ECO:0000259" key="5">
    <source>
        <dbReference type="SMART" id="SM00470"/>
    </source>
</evidence>